<dbReference type="Proteomes" id="UP000185494">
    <property type="component" value="Chromosome 1"/>
</dbReference>
<evidence type="ECO:0000256" key="2">
    <source>
        <dbReference type="SAM" id="SignalP"/>
    </source>
</evidence>
<feature type="region of interest" description="Disordered" evidence="1">
    <location>
        <begin position="55"/>
        <end position="104"/>
    </location>
</feature>
<evidence type="ECO:0008006" key="7">
    <source>
        <dbReference type="Google" id="ProtNLM"/>
    </source>
</evidence>
<evidence type="ECO:0000313" key="3">
    <source>
        <dbReference type="EMBL" id="APT55853.1"/>
    </source>
</evidence>
<evidence type="ECO:0000313" key="4">
    <source>
        <dbReference type="EMBL" id="MDT8333297.1"/>
    </source>
</evidence>
<feature type="compositionally biased region" description="Basic and acidic residues" evidence="1">
    <location>
        <begin position="55"/>
        <end position="64"/>
    </location>
</feature>
<evidence type="ECO:0000313" key="5">
    <source>
        <dbReference type="Proteomes" id="UP000185494"/>
    </source>
</evidence>
<dbReference type="KEGG" id="rgi:RGI145_00665"/>
<evidence type="ECO:0000256" key="1">
    <source>
        <dbReference type="SAM" id="MobiDB-lite"/>
    </source>
</evidence>
<keyword evidence="2" id="KW-0732">Signal</keyword>
<dbReference type="EMBL" id="CP015583">
    <property type="protein sequence ID" value="APT55853.1"/>
    <property type="molecule type" value="Genomic_DNA"/>
</dbReference>
<reference evidence="3 5" key="1">
    <citation type="submission" date="2016-05" db="EMBL/GenBank/DDBJ databases">
        <title>Complete Genome and Methylome Analysis of Psychrotrophic Bacterial Isolates from Antarctic Lake Untersee.</title>
        <authorList>
            <person name="Fomenkov A."/>
            <person name="Akimov V.N."/>
            <person name="Vasilyeva L.V."/>
            <person name="Andersen D."/>
            <person name="Vincze T."/>
            <person name="Roberts R.J."/>
        </authorList>
    </citation>
    <scope>NUCLEOTIDE SEQUENCE [LARGE SCALE GENOMIC DNA]</scope>
    <source>
        <strain evidence="3 5">U14-5</strain>
    </source>
</reference>
<proteinExistence type="predicted"/>
<feature type="chain" id="PRO_5012340474" description="Lipoprotein" evidence="2">
    <location>
        <begin position="25"/>
        <end position="127"/>
    </location>
</feature>
<name>A0A1L7AAU0_9PROT</name>
<dbReference type="EMBL" id="JAVVDO010000049">
    <property type="protein sequence ID" value="MDT8333297.1"/>
    <property type="molecule type" value="Genomic_DNA"/>
</dbReference>
<dbReference type="AlphaFoldDB" id="A0A1L7AAU0"/>
<protein>
    <recommendedName>
        <fullName evidence="7">Lipoprotein</fullName>
    </recommendedName>
</protein>
<keyword evidence="6" id="KW-1185">Reference proteome</keyword>
<evidence type="ECO:0000313" key="6">
    <source>
        <dbReference type="Proteomes" id="UP001258945"/>
    </source>
</evidence>
<dbReference type="Proteomes" id="UP001258945">
    <property type="component" value="Unassembled WGS sequence"/>
</dbReference>
<dbReference type="RefSeq" id="WP_075796822.1">
    <property type="nucleotide sequence ID" value="NZ_CP015583.1"/>
</dbReference>
<reference evidence="4 6" key="2">
    <citation type="journal article" date="2019" name="Microb. Pathog.">
        <title>Comparison of VITEK 2, MALDI-TOF MS, 16S rRNA gene sequencing, and whole-genome sequencing for identification of Roseomonas mucosa.</title>
        <authorList>
            <person name="Rudolph W.W."/>
            <person name="Gunzer F."/>
            <person name="Trauth M."/>
            <person name="Bunk B."/>
            <person name="Bigge R."/>
            <person name="Schrottner P."/>
        </authorList>
    </citation>
    <scope>NUCLEOTIDE SEQUENCE [LARGE SCALE GENOMIC DNA]</scope>
    <source>
        <strain evidence="4 6">DSM 103800</strain>
    </source>
</reference>
<feature type="signal peptide" evidence="2">
    <location>
        <begin position="1"/>
        <end position="24"/>
    </location>
</feature>
<gene>
    <name evidence="3" type="ORF">RGI145_00665</name>
    <name evidence="4" type="ORF">RQ831_19785</name>
</gene>
<sequence length="127" mass="13883">MHPASWTYPVFIVALLSLAGCGSAGEQNVLDQQKCASYGYQAGSNRFADCMMAQDRQRGRDQRQTMDWLEQQNRDAQARRDALGSGSSGGFIDTTPQFDKGGNPNFDTRGNYIGCHGIGCKVDNPDL</sequence>
<reference evidence="4" key="3">
    <citation type="submission" date="2023-09" db="EMBL/GenBank/DDBJ databases">
        <authorList>
            <person name="Schober I."/>
            <person name="Bunk B."/>
        </authorList>
    </citation>
    <scope>NUCLEOTIDE SEQUENCE</scope>
    <source>
        <strain evidence="4">DSM 103800</strain>
    </source>
</reference>
<organism evidence="3 5">
    <name type="scientific">Roseomonas gilardii</name>
    <dbReference type="NCBI Taxonomy" id="257708"/>
    <lineage>
        <taxon>Bacteria</taxon>
        <taxon>Pseudomonadati</taxon>
        <taxon>Pseudomonadota</taxon>
        <taxon>Alphaproteobacteria</taxon>
        <taxon>Acetobacterales</taxon>
        <taxon>Roseomonadaceae</taxon>
        <taxon>Roseomonas</taxon>
    </lineage>
</organism>
<accession>A0A1L7AAU0</accession>
<feature type="compositionally biased region" description="Basic and acidic residues" evidence="1">
    <location>
        <begin position="72"/>
        <end position="82"/>
    </location>
</feature>